<dbReference type="EMBL" id="SDMP01000002">
    <property type="protein sequence ID" value="RYR70743.1"/>
    <property type="molecule type" value="Genomic_DNA"/>
</dbReference>
<reference evidence="1 2" key="1">
    <citation type="submission" date="2019-01" db="EMBL/GenBank/DDBJ databases">
        <title>Sequencing of cultivated peanut Arachis hypogaea provides insights into genome evolution and oil improvement.</title>
        <authorList>
            <person name="Chen X."/>
        </authorList>
    </citation>
    <scope>NUCLEOTIDE SEQUENCE [LARGE SCALE GENOMIC DNA]</scope>
    <source>
        <strain evidence="2">cv. Fuhuasheng</strain>
        <tissue evidence="1">Leaves</tissue>
    </source>
</reference>
<keyword evidence="2" id="KW-1185">Reference proteome</keyword>
<dbReference type="Proteomes" id="UP000289738">
    <property type="component" value="Chromosome A02"/>
</dbReference>
<dbReference type="AlphaFoldDB" id="A0A445E5W2"/>
<sequence length="160" mass="18792">MRIQHLKPGQRIPSNASLQDVSRVKYLHACIGATLNIFSYEISERIKYKGVFILHDLFDKLWPIIEISQTLSKMVQLVLERQSRSISIIGDIVAEVWNRGIAYLNSCWDFSNDIYNKKNKNYRFFLPYKMIDDLAKIEWLILKFCQVSDVADMTLIEEEK</sequence>
<evidence type="ECO:0000313" key="1">
    <source>
        <dbReference type="EMBL" id="RYR70743.1"/>
    </source>
</evidence>
<protein>
    <submittedName>
        <fullName evidence="1">Uncharacterized protein</fullName>
    </submittedName>
</protein>
<proteinExistence type="predicted"/>
<evidence type="ECO:0000313" key="2">
    <source>
        <dbReference type="Proteomes" id="UP000289738"/>
    </source>
</evidence>
<comment type="caution">
    <text evidence="1">The sequence shown here is derived from an EMBL/GenBank/DDBJ whole genome shotgun (WGS) entry which is preliminary data.</text>
</comment>
<accession>A0A445E5W2</accession>
<organism evidence="1 2">
    <name type="scientific">Arachis hypogaea</name>
    <name type="common">Peanut</name>
    <dbReference type="NCBI Taxonomy" id="3818"/>
    <lineage>
        <taxon>Eukaryota</taxon>
        <taxon>Viridiplantae</taxon>
        <taxon>Streptophyta</taxon>
        <taxon>Embryophyta</taxon>
        <taxon>Tracheophyta</taxon>
        <taxon>Spermatophyta</taxon>
        <taxon>Magnoliopsida</taxon>
        <taxon>eudicotyledons</taxon>
        <taxon>Gunneridae</taxon>
        <taxon>Pentapetalae</taxon>
        <taxon>rosids</taxon>
        <taxon>fabids</taxon>
        <taxon>Fabales</taxon>
        <taxon>Fabaceae</taxon>
        <taxon>Papilionoideae</taxon>
        <taxon>50 kb inversion clade</taxon>
        <taxon>dalbergioids sensu lato</taxon>
        <taxon>Dalbergieae</taxon>
        <taxon>Pterocarpus clade</taxon>
        <taxon>Arachis</taxon>
    </lineage>
</organism>
<name>A0A445E5W2_ARAHY</name>
<gene>
    <name evidence="1" type="ORF">Ahy_A02g005056</name>
</gene>